<dbReference type="AlphaFoldDB" id="A0A841D6Z0"/>
<evidence type="ECO:0000259" key="4">
    <source>
        <dbReference type="PROSITE" id="PS50977"/>
    </source>
</evidence>
<organism evidence="5 6">
    <name type="scientific">Planomonospora venezuelensis</name>
    <dbReference type="NCBI Taxonomy" id="1999"/>
    <lineage>
        <taxon>Bacteria</taxon>
        <taxon>Bacillati</taxon>
        <taxon>Actinomycetota</taxon>
        <taxon>Actinomycetes</taxon>
        <taxon>Streptosporangiales</taxon>
        <taxon>Streptosporangiaceae</taxon>
        <taxon>Planomonospora</taxon>
    </lineage>
</organism>
<sequence>MNRPDRRARRTRRAVQDALVELILDKGYGAVTVTDLVDRADIGRSTFYSHFSGRQDVLFSNIDEVADLLRPGRGDGTGPALSFALPLLEHIDENRHLVRALTGPGSDTAVQDRIRRVLSSIIRAELLTARPAGARPSADLDVVVACAVGAFMALVSRWTDGDTAETPAQLEAVFRRMLSAAHADLPGDPPGPAGRRTGGQDPPATSGDAGPGRAMPSGRMRS</sequence>
<dbReference type="PRINTS" id="PR00455">
    <property type="entry name" value="HTHTETR"/>
</dbReference>
<protein>
    <submittedName>
        <fullName evidence="5">AcrR family transcriptional regulator</fullName>
    </submittedName>
</protein>
<evidence type="ECO:0000256" key="1">
    <source>
        <dbReference type="ARBA" id="ARBA00023125"/>
    </source>
</evidence>
<dbReference type="InterPro" id="IPR039532">
    <property type="entry name" value="TetR_C_Firmicutes"/>
</dbReference>
<accession>A0A841D6Z0</accession>
<dbReference type="GO" id="GO:0003677">
    <property type="term" value="F:DNA binding"/>
    <property type="evidence" value="ECO:0007669"/>
    <property type="project" value="UniProtKB-UniRule"/>
</dbReference>
<name>A0A841D6Z0_PLAVE</name>
<keyword evidence="6" id="KW-1185">Reference proteome</keyword>
<comment type="caution">
    <text evidence="5">The sequence shown here is derived from an EMBL/GenBank/DDBJ whole genome shotgun (WGS) entry which is preliminary data.</text>
</comment>
<keyword evidence="1 2" id="KW-0238">DNA-binding</keyword>
<dbReference type="PANTHER" id="PTHR43479:SF7">
    <property type="entry name" value="TETR-FAMILY TRANSCRIPTIONAL REGULATOR"/>
    <property type="match status" value="1"/>
</dbReference>
<feature type="DNA-binding region" description="H-T-H motif" evidence="2">
    <location>
        <begin position="32"/>
        <end position="51"/>
    </location>
</feature>
<evidence type="ECO:0000313" key="6">
    <source>
        <dbReference type="Proteomes" id="UP000562352"/>
    </source>
</evidence>
<feature type="domain" description="HTH tetR-type" evidence="4">
    <location>
        <begin position="9"/>
        <end position="69"/>
    </location>
</feature>
<dbReference type="Proteomes" id="UP000562352">
    <property type="component" value="Unassembled WGS sequence"/>
</dbReference>
<dbReference type="Gene3D" id="1.10.357.10">
    <property type="entry name" value="Tetracycline Repressor, domain 2"/>
    <property type="match status" value="1"/>
</dbReference>
<reference evidence="5 6" key="1">
    <citation type="submission" date="2020-08" db="EMBL/GenBank/DDBJ databases">
        <title>Genomic Encyclopedia of Type Strains, Phase III (KMG-III): the genomes of soil and plant-associated and newly described type strains.</title>
        <authorList>
            <person name="Whitman W."/>
        </authorList>
    </citation>
    <scope>NUCLEOTIDE SEQUENCE [LARGE SCALE GENOMIC DNA]</scope>
    <source>
        <strain evidence="5 6">CECT 3303</strain>
    </source>
</reference>
<feature type="region of interest" description="Disordered" evidence="3">
    <location>
        <begin position="182"/>
        <end position="222"/>
    </location>
</feature>
<gene>
    <name evidence="5" type="ORF">FHS22_005292</name>
</gene>
<dbReference type="InterPro" id="IPR009057">
    <property type="entry name" value="Homeodomain-like_sf"/>
</dbReference>
<proteinExistence type="predicted"/>
<dbReference type="Pfam" id="PF00440">
    <property type="entry name" value="TetR_N"/>
    <property type="match status" value="1"/>
</dbReference>
<evidence type="ECO:0000313" key="5">
    <source>
        <dbReference type="EMBL" id="MBB5966001.1"/>
    </source>
</evidence>
<dbReference type="InterPro" id="IPR050624">
    <property type="entry name" value="HTH-type_Tx_Regulator"/>
</dbReference>
<dbReference type="InterPro" id="IPR001647">
    <property type="entry name" value="HTH_TetR"/>
</dbReference>
<dbReference type="SUPFAM" id="SSF46689">
    <property type="entry name" value="Homeodomain-like"/>
    <property type="match status" value="1"/>
</dbReference>
<dbReference type="RefSeq" id="WP_184945763.1">
    <property type="nucleotide sequence ID" value="NZ_BAAAWZ010000001.1"/>
</dbReference>
<dbReference type="PANTHER" id="PTHR43479">
    <property type="entry name" value="ACREF/ENVCD OPERON REPRESSOR-RELATED"/>
    <property type="match status" value="1"/>
</dbReference>
<dbReference type="EMBL" id="JACHJJ010000020">
    <property type="protein sequence ID" value="MBB5966001.1"/>
    <property type="molecule type" value="Genomic_DNA"/>
</dbReference>
<dbReference type="Pfam" id="PF14278">
    <property type="entry name" value="TetR_C_8"/>
    <property type="match status" value="1"/>
</dbReference>
<evidence type="ECO:0000256" key="2">
    <source>
        <dbReference type="PROSITE-ProRule" id="PRU00335"/>
    </source>
</evidence>
<evidence type="ECO:0000256" key="3">
    <source>
        <dbReference type="SAM" id="MobiDB-lite"/>
    </source>
</evidence>
<dbReference type="PROSITE" id="PS50977">
    <property type="entry name" value="HTH_TETR_2"/>
    <property type="match status" value="1"/>
</dbReference>